<protein>
    <recommendedName>
        <fullName evidence="3">Exonuclease SbcC</fullName>
    </recommendedName>
</protein>
<dbReference type="Proteomes" id="UP001370590">
    <property type="component" value="Unassembled WGS sequence"/>
</dbReference>
<evidence type="ECO:0000313" key="2">
    <source>
        <dbReference type="Proteomes" id="UP001370590"/>
    </source>
</evidence>
<sequence length="290" mass="34653">MDNYSVNSNADKLGDNLNAKIKYLNSLRNALFANDDLEIYRLINVKRYNEIMKPTHPIDNKYDISLMIEDLQDDLSHYLCEKLISYLGKKYPFLYYYEYRFGHFRIYFGNWWDHKLFGELDVLNVKFDFDPDELNKLSKSFELEAENKTFYSDTINDITNDSQRVQSLIDAQPQRDARKEELKIALQKNESKSTMPWEIGRVKQEHKRLADEYRKIVSIDEQANNGLQLIKSNEAKILELNKEDMIISYEKQSIRDSFQNFQKFIDMQSHLYFDYLNYLADNKDEVKKDE</sequence>
<gene>
    <name evidence="1" type="ORF">R4146_05200</name>
</gene>
<reference evidence="1 2" key="1">
    <citation type="submission" date="2023-10" db="EMBL/GenBank/DDBJ databases">
        <title>Nicoliella lavandulae sp. nov. isolated from Lavandula angustifolia flowers.</title>
        <authorList>
            <person name="Alcantara C."/>
            <person name="Zuniga M."/>
            <person name="Landete J.M."/>
            <person name="Monedero V."/>
        </authorList>
    </citation>
    <scope>NUCLEOTIDE SEQUENCE [LARGE SCALE GENOMIC DNA]</scope>
    <source>
        <strain evidence="1 2">Es01</strain>
    </source>
</reference>
<keyword evidence="2" id="KW-1185">Reference proteome</keyword>
<dbReference type="EMBL" id="JAWMWH010000001">
    <property type="protein sequence ID" value="MEJ6400554.1"/>
    <property type="molecule type" value="Genomic_DNA"/>
</dbReference>
<dbReference type="RefSeq" id="WP_339960363.1">
    <property type="nucleotide sequence ID" value="NZ_JAWMWH010000001.1"/>
</dbReference>
<organism evidence="1 2">
    <name type="scientific">Nicoliella lavandulae</name>
    <dbReference type="NCBI Taxonomy" id="3082954"/>
    <lineage>
        <taxon>Bacteria</taxon>
        <taxon>Bacillati</taxon>
        <taxon>Bacillota</taxon>
        <taxon>Bacilli</taxon>
        <taxon>Lactobacillales</taxon>
        <taxon>Lactobacillaceae</taxon>
        <taxon>Nicoliella</taxon>
    </lineage>
</organism>
<comment type="caution">
    <text evidence="1">The sequence shown here is derived from an EMBL/GenBank/DDBJ whole genome shotgun (WGS) entry which is preliminary data.</text>
</comment>
<proteinExistence type="predicted"/>
<evidence type="ECO:0008006" key="3">
    <source>
        <dbReference type="Google" id="ProtNLM"/>
    </source>
</evidence>
<evidence type="ECO:0000313" key="1">
    <source>
        <dbReference type="EMBL" id="MEJ6400554.1"/>
    </source>
</evidence>
<accession>A0ABU8SLC1</accession>
<name>A0ABU8SLC1_9LACO</name>